<gene>
    <name evidence="2" type="ORF">DMP09_04820</name>
</gene>
<protein>
    <submittedName>
        <fullName evidence="2">LicD family protein</fullName>
    </submittedName>
</protein>
<dbReference type="EMBL" id="QICC01000012">
    <property type="protein sequence ID" value="RNM42458.1"/>
    <property type="molecule type" value="Genomic_DNA"/>
</dbReference>
<dbReference type="AlphaFoldDB" id="A0A3N0IZN3"/>
<dbReference type="GO" id="GO:0009100">
    <property type="term" value="P:glycoprotein metabolic process"/>
    <property type="evidence" value="ECO:0007669"/>
    <property type="project" value="UniProtKB-ARBA"/>
</dbReference>
<dbReference type="Pfam" id="PF04991">
    <property type="entry name" value="LicD"/>
    <property type="match status" value="1"/>
</dbReference>
<comment type="caution">
    <text evidence="2">The sequence shown here is derived from an EMBL/GenBank/DDBJ whole genome shotgun (WGS) entry which is preliminary data.</text>
</comment>
<evidence type="ECO:0000313" key="3">
    <source>
        <dbReference type="Proteomes" id="UP000270112"/>
    </source>
</evidence>
<feature type="domain" description="LicD/FKTN/FKRP nucleotidyltransferase" evidence="1">
    <location>
        <begin position="37"/>
        <end position="267"/>
    </location>
</feature>
<dbReference type="RefSeq" id="WP_123269614.1">
    <property type="nucleotide sequence ID" value="NZ_CALJMG010000105.1"/>
</dbReference>
<name>A0A3N0IZN3_9ACTN</name>
<proteinExistence type="predicted"/>
<evidence type="ECO:0000259" key="1">
    <source>
        <dbReference type="Pfam" id="PF04991"/>
    </source>
</evidence>
<reference evidence="3" key="1">
    <citation type="submission" date="2018-05" db="EMBL/GenBank/DDBJ databases">
        <title>Genome Sequencing of selected type strains of the family Eggerthellaceae.</title>
        <authorList>
            <person name="Danylec N."/>
            <person name="Stoll D.A."/>
            <person name="Doetsch A."/>
            <person name="Huch M."/>
        </authorList>
    </citation>
    <scope>NUCLEOTIDE SEQUENCE [LARGE SCALE GENOMIC DNA]</scope>
    <source>
        <strain evidence="3">DSM 16107</strain>
    </source>
</reference>
<dbReference type="PANTHER" id="PTHR43404:SF2">
    <property type="entry name" value="LIPOPOLYSACCHARIDE CHOLINEPHOSPHOTRANSFERASE LICD"/>
    <property type="match status" value="1"/>
</dbReference>
<evidence type="ECO:0000313" key="2">
    <source>
        <dbReference type="EMBL" id="RNM42458.1"/>
    </source>
</evidence>
<accession>A0A3N0IZN3</accession>
<sequence>MSKVSEWEEGQDQQRDERLEKLHRVLLGMLKDFSAVCELHNLRWFVAFGTALGAVREKGFIPWDDDLDICMPREDLETFVRIMQEDASGRYSVMNSQTNANYPMATTRLMLNGTEFRDAALQTADFESCIFLDLFPLDSLADDEKAFRKQAWRAWLCNKLSITKLVKSPYIGGGGARALMLRAGTFGMRGLLKLPGLRSLDFNELSLREQTRFNGVQTRRIGFLCETDRFSCVYDREDLFPVRMVVFEDMMVPVARHAEKLLESLYGDFMTPPPLDQRREHYPDILDFGEYAEA</sequence>
<dbReference type="InterPro" id="IPR052942">
    <property type="entry name" value="LPS_cholinephosphotransferase"/>
</dbReference>
<dbReference type="InterPro" id="IPR007074">
    <property type="entry name" value="LicD/FKTN/FKRP_NTP_transf"/>
</dbReference>
<organism evidence="2 3">
    <name type="scientific">Eggerthella sinensis</name>
    <dbReference type="NCBI Taxonomy" id="242230"/>
    <lineage>
        <taxon>Bacteria</taxon>
        <taxon>Bacillati</taxon>
        <taxon>Actinomycetota</taxon>
        <taxon>Coriobacteriia</taxon>
        <taxon>Eggerthellales</taxon>
        <taxon>Eggerthellaceae</taxon>
        <taxon>Eggerthella</taxon>
    </lineage>
</organism>
<dbReference type="PANTHER" id="PTHR43404">
    <property type="entry name" value="LIPOPOLYSACCHARIDE CHOLINEPHOSPHOTRANSFERASE LICD"/>
    <property type="match status" value="1"/>
</dbReference>
<dbReference type="Proteomes" id="UP000270112">
    <property type="component" value="Unassembled WGS sequence"/>
</dbReference>
<dbReference type="OrthoDB" id="3780655at2"/>